<keyword evidence="5" id="KW-1185">Reference proteome</keyword>
<dbReference type="PROSITE" id="PS51035">
    <property type="entry name" value="BAG"/>
    <property type="match status" value="1"/>
</dbReference>
<sequence>MKASGSRRARFYSSSATTTTVTYTIQNEHSSPQTKTETTQIPVESPSDEPPIPITVHVSTQFQARESLAALKIQAAYRSYIVRNLVKKISAVNFEANLLQRLIQRQETVDAVRTNERERIKINEALMGLLLMLDSIPGVDQTVRELRRHMSRRIVGLQEILDSISDARVESWDGFLREWDDALAGIEKEVCRERGGGHEMERFCAENLGFRCLQRFLREQ</sequence>
<dbReference type="InterPro" id="IPR040400">
    <property type="entry name" value="BAG5/6/7/8"/>
</dbReference>
<evidence type="ECO:0000313" key="4">
    <source>
        <dbReference type="EMBL" id="CAK9182237.1"/>
    </source>
</evidence>
<name>A0ABC8UMD2_9AQUA</name>
<dbReference type="CDD" id="cd23767">
    <property type="entry name" value="IQCD"/>
    <property type="match status" value="1"/>
</dbReference>
<dbReference type="InterPro" id="IPR036533">
    <property type="entry name" value="BAG_dom_sf"/>
</dbReference>
<dbReference type="SMART" id="SM00264">
    <property type="entry name" value="BAG"/>
    <property type="match status" value="1"/>
</dbReference>
<feature type="domain" description="BAG" evidence="3">
    <location>
        <begin position="88"/>
        <end position="165"/>
    </location>
</feature>
<dbReference type="Proteomes" id="UP001642360">
    <property type="component" value="Unassembled WGS sequence"/>
</dbReference>
<gene>
    <name evidence="4" type="ORF">ILEXP_LOCUS52373</name>
</gene>
<reference evidence="4 5" key="1">
    <citation type="submission" date="2024-02" db="EMBL/GenBank/DDBJ databases">
        <authorList>
            <person name="Vignale AGUSTIN F."/>
            <person name="Sosa J E."/>
            <person name="Modenutti C."/>
        </authorList>
    </citation>
    <scope>NUCLEOTIDE SEQUENCE [LARGE SCALE GENOMIC DNA]</scope>
</reference>
<dbReference type="EMBL" id="CAUOFW020008279">
    <property type="protein sequence ID" value="CAK9182237.1"/>
    <property type="molecule type" value="Genomic_DNA"/>
</dbReference>
<evidence type="ECO:0000256" key="1">
    <source>
        <dbReference type="ARBA" id="ARBA00023186"/>
    </source>
</evidence>
<dbReference type="SUPFAM" id="SSF63491">
    <property type="entry name" value="BAG domain"/>
    <property type="match status" value="1"/>
</dbReference>
<comment type="caution">
    <text evidence="4">The sequence shown here is derived from an EMBL/GenBank/DDBJ whole genome shotgun (WGS) entry which is preliminary data.</text>
</comment>
<feature type="compositionally biased region" description="Polar residues" evidence="2">
    <location>
        <begin position="25"/>
        <end position="42"/>
    </location>
</feature>
<dbReference type="PANTHER" id="PTHR33322">
    <property type="entry name" value="BAG DOMAIN CONTAINING PROTEIN, EXPRESSED"/>
    <property type="match status" value="1"/>
</dbReference>
<dbReference type="PROSITE" id="PS50096">
    <property type="entry name" value="IQ"/>
    <property type="match status" value="1"/>
</dbReference>
<dbReference type="Gene3D" id="1.20.58.120">
    <property type="entry name" value="BAG domain"/>
    <property type="match status" value="1"/>
</dbReference>
<feature type="region of interest" description="Disordered" evidence="2">
    <location>
        <begin position="23"/>
        <end position="50"/>
    </location>
</feature>
<evidence type="ECO:0000259" key="3">
    <source>
        <dbReference type="PROSITE" id="PS51035"/>
    </source>
</evidence>
<dbReference type="Pfam" id="PF02179">
    <property type="entry name" value="BAG"/>
    <property type="match status" value="1"/>
</dbReference>
<protein>
    <recommendedName>
        <fullName evidence="3">BAG domain-containing protein</fullName>
    </recommendedName>
</protein>
<dbReference type="InterPro" id="IPR003103">
    <property type="entry name" value="BAG_domain"/>
</dbReference>
<keyword evidence="1" id="KW-0143">Chaperone</keyword>
<accession>A0ABC8UMD2</accession>
<proteinExistence type="predicted"/>
<evidence type="ECO:0000256" key="2">
    <source>
        <dbReference type="SAM" id="MobiDB-lite"/>
    </source>
</evidence>
<dbReference type="PANTHER" id="PTHR33322:SF8">
    <property type="entry name" value="BAG FAMILY MOLECULAR CHAPERONE REGULATOR 5, MITOCHONDRIAL"/>
    <property type="match status" value="1"/>
</dbReference>
<dbReference type="AlphaFoldDB" id="A0ABC8UMD2"/>
<evidence type="ECO:0000313" key="5">
    <source>
        <dbReference type="Proteomes" id="UP001642360"/>
    </source>
</evidence>
<organism evidence="4 5">
    <name type="scientific">Ilex paraguariensis</name>
    <name type="common">yerba mate</name>
    <dbReference type="NCBI Taxonomy" id="185542"/>
    <lineage>
        <taxon>Eukaryota</taxon>
        <taxon>Viridiplantae</taxon>
        <taxon>Streptophyta</taxon>
        <taxon>Embryophyta</taxon>
        <taxon>Tracheophyta</taxon>
        <taxon>Spermatophyta</taxon>
        <taxon>Magnoliopsida</taxon>
        <taxon>eudicotyledons</taxon>
        <taxon>Gunneridae</taxon>
        <taxon>Pentapetalae</taxon>
        <taxon>asterids</taxon>
        <taxon>campanulids</taxon>
        <taxon>Aquifoliales</taxon>
        <taxon>Aquifoliaceae</taxon>
        <taxon>Ilex</taxon>
    </lineage>
</organism>